<sequence>MRDGREVERAVLRRIQQKVFSELFMLRSRRREPEWPGIAPHIGQVGRLRVGVDQIDRAAFAQALEDRAKFLAVRQQRGWQRGGATNPIVRNSRSILRERLQVCGRCRIDQQCRSLVPQQLGEQARIKVRAAVDHEYLRLTGRTERTNVVSGDHAVGRVQHSHRQTGTRP</sequence>
<accession>A0A6J4ICD9</accession>
<organism evidence="1">
    <name type="scientific">uncultured Chthoniobacterales bacterium</name>
    <dbReference type="NCBI Taxonomy" id="1836801"/>
    <lineage>
        <taxon>Bacteria</taxon>
        <taxon>Pseudomonadati</taxon>
        <taxon>Verrucomicrobiota</taxon>
        <taxon>Spartobacteria</taxon>
        <taxon>Chthoniobacterales</taxon>
        <taxon>environmental samples</taxon>
    </lineage>
</organism>
<reference evidence="1" key="1">
    <citation type="submission" date="2020-02" db="EMBL/GenBank/DDBJ databases">
        <authorList>
            <person name="Meier V. D."/>
        </authorList>
    </citation>
    <scope>NUCLEOTIDE SEQUENCE</scope>
    <source>
        <strain evidence="1">AVDCRST_MAG42</strain>
    </source>
</reference>
<gene>
    <name evidence="1" type="ORF">AVDCRST_MAG42-2420</name>
</gene>
<protein>
    <submittedName>
        <fullName evidence="1">Uncharacterized protein</fullName>
    </submittedName>
</protein>
<proteinExistence type="predicted"/>
<dbReference type="EMBL" id="CADCTA010000077">
    <property type="protein sequence ID" value="CAA9248661.1"/>
    <property type="molecule type" value="Genomic_DNA"/>
</dbReference>
<name>A0A6J4ICD9_9BACT</name>
<evidence type="ECO:0000313" key="1">
    <source>
        <dbReference type="EMBL" id="CAA9248661.1"/>
    </source>
</evidence>
<dbReference type="AlphaFoldDB" id="A0A6J4ICD9"/>